<name>A0ABQ5DII4_9ASTR</name>
<dbReference type="Pfam" id="PF04827">
    <property type="entry name" value="Plant_tran"/>
    <property type="match status" value="1"/>
</dbReference>
<dbReference type="InterPro" id="IPR006912">
    <property type="entry name" value="Harbinger_derived_prot"/>
</dbReference>
<dbReference type="EMBL" id="BQNB010015300">
    <property type="protein sequence ID" value="GJT38388.1"/>
    <property type="molecule type" value="Genomic_DNA"/>
</dbReference>
<evidence type="ECO:0000313" key="1">
    <source>
        <dbReference type="EMBL" id="GJT38388.1"/>
    </source>
</evidence>
<sequence length="383" mass="45791">MSDYESDDSDVQDFKDLDMIFELGRLEQQEQEEAERVHHRNYIYRERVEAEARLMADYFGPRPKYPDYYFRLRYRMSRKLFLDIVSGIENYIETHHPLSPHFDFFRVRPDATGIPGFSVIMKCTSAIRQLAYGVTPDSLDEYLQMGSHCARDCLDFFTKCVIELFMPKYLRKPDFNDIQKLYTAHNNIHGFSGMLGSIDCMHWEWRNSPKAWHEQFGRGDKKYPTILLEVVASYEKGYYLANDIYPQWASFVKSFTVASSEKNVLYKRKQEGARKDIERAFGVLQGRWRIISQPARAWTINKLRRVMHTCIILHNMILEDQKYALTEFDEESYICPQPNILRTWVERCDIRRKKDKELRDKNTHAKLQRNIIEHLWQQHQQEH</sequence>
<dbReference type="Proteomes" id="UP001151760">
    <property type="component" value="Unassembled WGS sequence"/>
</dbReference>
<protein>
    <submittedName>
        <fullName evidence="1">ALP1-like protein isoform X1</fullName>
    </submittedName>
</protein>
<organism evidence="1 2">
    <name type="scientific">Tanacetum coccineum</name>
    <dbReference type="NCBI Taxonomy" id="301880"/>
    <lineage>
        <taxon>Eukaryota</taxon>
        <taxon>Viridiplantae</taxon>
        <taxon>Streptophyta</taxon>
        <taxon>Embryophyta</taxon>
        <taxon>Tracheophyta</taxon>
        <taxon>Spermatophyta</taxon>
        <taxon>Magnoliopsida</taxon>
        <taxon>eudicotyledons</taxon>
        <taxon>Gunneridae</taxon>
        <taxon>Pentapetalae</taxon>
        <taxon>asterids</taxon>
        <taxon>campanulids</taxon>
        <taxon>Asterales</taxon>
        <taxon>Asteraceae</taxon>
        <taxon>Asteroideae</taxon>
        <taxon>Anthemideae</taxon>
        <taxon>Anthemidinae</taxon>
        <taxon>Tanacetum</taxon>
    </lineage>
</organism>
<accession>A0ABQ5DII4</accession>
<gene>
    <name evidence="1" type="ORF">Tco_0938253</name>
</gene>
<keyword evidence="2" id="KW-1185">Reference proteome</keyword>
<proteinExistence type="predicted"/>
<reference evidence="1" key="2">
    <citation type="submission" date="2022-01" db="EMBL/GenBank/DDBJ databases">
        <authorList>
            <person name="Yamashiro T."/>
            <person name="Shiraishi A."/>
            <person name="Satake H."/>
            <person name="Nakayama K."/>
        </authorList>
    </citation>
    <scope>NUCLEOTIDE SEQUENCE</scope>
</reference>
<dbReference type="PANTHER" id="PTHR47150">
    <property type="entry name" value="OS12G0169200 PROTEIN"/>
    <property type="match status" value="1"/>
</dbReference>
<reference evidence="1" key="1">
    <citation type="journal article" date="2022" name="Int. J. Mol. Sci.">
        <title>Draft Genome of Tanacetum Coccineum: Genomic Comparison of Closely Related Tanacetum-Family Plants.</title>
        <authorList>
            <person name="Yamashiro T."/>
            <person name="Shiraishi A."/>
            <person name="Nakayama K."/>
            <person name="Satake H."/>
        </authorList>
    </citation>
    <scope>NUCLEOTIDE SEQUENCE</scope>
</reference>
<comment type="caution">
    <text evidence="1">The sequence shown here is derived from an EMBL/GenBank/DDBJ whole genome shotgun (WGS) entry which is preliminary data.</text>
</comment>
<dbReference type="PANTHER" id="PTHR47150:SF5">
    <property type="entry name" value="OS07G0546750 PROTEIN"/>
    <property type="match status" value="1"/>
</dbReference>
<evidence type="ECO:0000313" key="2">
    <source>
        <dbReference type="Proteomes" id="UP001151760"/>
    </source>
</evidence>